<protein>
    <recommendedName>
        <fullName evidence="4">Porin</fullName>
    </recommendedName>
</protein>
<keyword evidence="3" id="KW-1185">Reference proteome</keyword>
<feature type="chain" id="PRO_5046180609" description="Porin" evidence="1">
    <location>
        <begin position="20"/>
        <end position="273"/>
    </location>
</feature>
<keyword evidence="1" id="KW-0732">Signal</keyword>
<dbReference type="Pfam" id="PF16956">
    <property type="entry name" value="Porin_7"/>
    <property type="match status" value="2"/>
</dbReference>
<dbReference type="Proteomes" id="UP000659697">
    <property type="component" value="Unassembled WGS sequence"/>
</dbReference>
<comment type="caution">
    <text evidence="2">The sequence shown here is derived from an EMBL/GenBank/DDBJ whole genome shotgun (WGS) entry which is preliminary data.</text>
</comment>
<reference evidence="3" key="1">
    <citation type="journal article" date="2019" name="Int. J. Syst. Evol. Microbiol.">
        <title>The Global Catalogue of Microorganisms (GCM) 10K type strain sequencing project: providing services to taxonomists for standard genome sequencing and annotation.</title>
        <authorList>
            <consortium name="The Broad Institute Genomics Platform"/>
            <consortium name="The Broad Institute Genome Sequencing Center for Infectious Disease"/>
            <person name="Wu L."/>
            <person name="Ma J."/>
        </authorList>
    </citation>
    <scope>NUCLEOTIDE SEQUENCE [LARGE SCALE GENOMIC DNA]</scope>
    <source>
        <strain evidence="3">CGMCC 1.7003</strain>
    </source>
</reference>
<evidence type="ECO:0000313" key="2">
    <source>
        <dbReference type="EMBL" id="GHG59196.1"/>
    </source>
</evidence>
<dbReference type="Gene3D" id="2.40.160.10">
    <property type="entry name" value="Porin"/>
    <property type="match status" value="1"/>
</dbReference>
<dbReference type="EMBL" id="BNAO01000001">
    <property type="protein sequence ID" value="GHG59196.1"/>
    <property type="molecule type" value="Genomic_DNA"/>
</dbReference>
<dbReference type="RefSeq" id="WP_189429217.1">
    <property type="nucleotide sequence ID" value="NZ_BNAO01000001.1"/>
</dbReference>
<evidence type="ECO:0000313" key="3">
    <source>
        <dbReference type="Proteomes" id="UP000659697"/>
    </source>
</evidence>
<evidence type="ECO:0000256" key="1">
    <source>
        <dbReference type="SAM" id="SignalP"/>
    </source>
</evidence>
<organism evidence="2 3">
    <name type="scientific">Alishewanella longhuensis</name>
    <dbReference type="NCBI Taxonomy" id="1091037"/>
    <lineage>
        <taxon>Bacteria</taxon>
        <taxon>Pseudomonadati</taxon>
        <taxon>Pseudomonadota</taxon>
        <taxon>Gammaproteobacteria</taxon>
        <taxon>Alteromonadales</taxon>
        <taxon>Alteromonadaceae</taxon>
        <taxon>Alishewanella</taxon>
    </lineage>
</organism>
<gene>
    <name evidence="2" type="ORF">GCM10010919_01530</name>
</gene>
<feature type="signal peptide" evidence="1">
    <location>
        <begin position="1"/>
        <end position="19"/>
    </location>
</feature>
<dbReference type="InterPro" id="IPR031593">
    <property type="entry name" value="Porin_7"/>
</dbReference>
<dbReference type="InterPro" id="IPR023614">
    <property type="entry name" value="Porin_dom_sf"/>
</dbReference>
<name>A0ABQ3KSX2_9ALTE</name>
<proteinExistence type="predicted"/>
<sequence>MKLTLAIGSLLALSTSTLAAETFSSELSFSRFDSKTRIIYDGFSNSSFSSNNLGYRLYLTESNAGAQLPYAASKQFGRRSSVAMNYMRSESKVSLGNINESIDFNAWQLGGIYQATEHDWYFSLDYLNLNAFPSHKIKSSLGYYFQPNWLVKLDVQQEKAGHLGNYWHYGISTEKIWAFESGSFLSLSAAYLNHEKIRGDGFALALDYYFNKAFSVGAFISDDIPENYIIYTNRAGLRSSWFVTPQLKLHASIGLEDVSDSEYAWDFGISWRF</sequence>
<accession>A0ABQ3KSX2</accession>
<evidence type="ECO:0008006" key="4">
    <source>
        <dbReference type="Google" id="ProtNLM"/>
    </source>
</evidence>